<dbReference type="RefSeq" id="XP_003748069.1">
    <property type="nucleotide sequence ID" value="XM_003748021.2"/>
</dbReference>
<dbReference type="Proteomes" id="UP000694867">
    <property type="component" value="Unplaced"/>
</dbReference>
<dbReference type="PANTHER" id="PTHR34253">
    <property type="entry name" value="PROTEIN LLP HOMOLOG"/>
    <property type="match status" value="1"/>
</dbReference>
<dbReference type="GeneID" id="100897652"/>
<dbReference type="GO" id="GO:0005730">
    <property type="term" value="C:nucleolus"/>
    <property type="evidence" value="ECO:0007669"/>
    <property type="project" value="TreeGrafter"/>
</dbReference>
<evidence type="ECO:0000256" key="1">
    <source>
        <dbReference type="ARBA" id="ARBA00034118"/>
    </source>
</evidence>
<dbReference type="GO" id="GO:0003723">
    <property type="term" value="F:RNA binding"/>
    <property type="evidence" value="ECO:0007669"/>
    <property type="project" value="TreeGrafter"/>
</dbReference>
<organism evidence="3 4">
    <name type="scientific">Galendromus occidentalis</name>
    <name type="common">western predatory mite</name>
    <dbReference type="NCBI Taxonomy" id="34638"/>
    <lineage>
        <taxon>Eukaryota</taxon>
        <taxon>Metazoa</taxon>
        <taxon>Ecdysozoa</taxon>
        <taxon>Arthropoda</taxon>
        <taxon>Chelicerata</taxon>
        <taxon>Arachnida</taxon>
        <taxon>Acari</taxon>
        <taxon>Parasitiformes</taxon>
        <taxon>Mesostigmata</taxon>
        <taxon>Gamasina</taxon>
        <taxon>Phytoseioidea</taxon>
        <taxon>Phytoseiidae</taxon>
        <taxon>Typhlodrominae</taxon>
        <taxon>Galendromus</taxon>
    </lineage>
</organism>
<accession>A0AAJ6QYK4</accession>
<name>A0AAJ6QYK4_9ACAR</name>
<dbReference type="InterPro" id="IPR018784">
    <property type="entry name" value="LLPH-like"/>
</dbReference>
<reference evidence="4" key="1">
    <citation type="submission" date="2025-08" db="UniProtKB">
        <authorList>
            <consortium name="RefSeq"/>
        </authorList>
    </citation>
    <scope>IDENTIFICATION</scope>
</reference>
<evidence type="ECO:0000256" key="2">
    <source>
        <dbReference type="SAM" id="MobiDB-lite"/>
    </source>
</evidence>
<feature type="region of interest" description="Disordered" evidence="2">
    <location>
        <begin position="85"/>
        <end position="121"/>
    </location>
</feature>
<dbReference type="AlphaFoldDB" id="A0AAJ6QYK4"/>
<sequence length="121" mass="14309">MAKSIRSKRGKKMRAIKRIRYDDKAVKKLRETVKKGVTRVVEEGMDIEQAGGVLVDYLEKKKQALLKRQEENMEEGEAKVFNKRMQDENGQYPVWMGKKQQRKTKHKTKKNRKSNGRKDSW</sequence>
<comment type="similarity">
    <text evidence="1">Belongs to the learning-associated protein family.</text>
</comment>
<keyword evidence="3" id="KW-1185">Reference proteome</keyword>
<gene>
    <name evidence="4" type="primary">LOC100897652</name>
</gene>
<dbReference type="PANTHER" id="PTHR34253:SF1">
    <property type="entry name" value="PROTEIN LLP HOMOLOG"/>
    <property type="match status" value="1"/>
</dbReference>
<dbReference type="Pfam" id="PF10169">
    <property type="entry name" value="LLPH"/>
    <property type="match status" value="1"/>
</dbReference>
<feature type="compositionally biased region" description="Basic residues" evidence="2">
    <location>
        <begin position="99"/>
        <end position="115"/>
    </location>
</feature>
<proteinExistence type="inferred from homology"/>
<dbReference type="GO" id="GO:0001099">
    <property type="term" value="F:basal RNA polymerase II transcription machinery binding"/>
    <property type="evidence" value="ECO:0007669"/>
    <property type="project" value="TreeGrafter"/>
</dbReference>
<dbReference type="GO" id="GO:0097484">
    <property type="term" value="P:dendrite extension"/>
    <property type="evidence" value="ECO:0007669"/>
    <property type="project" value="TreeGrafter"/>
</dbReference>
<evidence type="ECO:0000313" key="4">
    <source>
        <dbReference type="RefSeq" id="XP_003748069.1"/>
    </source>
</evidence>
<protein>
    <submittedName>
        <fullName evidence="4">Protein LLP homolog</fullName>
    </submittedName>
</protein>
<evidence type="ECO:0000313" key="3">
    <source>
        <dbReference type="Proteomes" id="UP000694867"/>
    </source>
</evidence>
<dbReference type="KEGG" id="goe:100897652"/>